<dbReference type="RefSeq" id="WP_159990746.1">
    <property type="nucleotide sequence ID" value="NZ_CP047165.1"/>
</dbReference>
<keyword evidence="2" id="KW-1185">Reference proteome</keyword>
<evidence type="ECO:0000313" key="2">
    <source>
        <dbReference type="Proteomes" id="UP000477651"/>
    </source>
</evidence>
<dbReference type="EMBL" id="JAAGYR010000005">
    <property type="protein sequence ID" value="NEN75479.1"/>
    <property type="molecule type" value="Genomic_DNA"/>
</dbReference>
<dbReference type="Proteomes" id="UP000477651">
    <property type="component" value="Unassembled WGS sequence"/>
</dbReference>
<name>A0A6L9Y521_9BURK</name>
<dbReference type="AlphaFoldDB" id="A0A6L9Y521"/>
<proteinExistence type="predicted"/>
<accession>A0A6L9Y521</accession>
<reference evidence="1 2" key="1">
    <citation type="submission" date="2020-02" db="EMBL/GenBank/DDBJ databases">
        <title>Pelistega sp. NLN82 were isolated from wild rodents of the Hainan Island.</title>
        <authorList>
            <person name="Niu N."/>
            <person name="Zhou J."/>
        </authorList>
    </citation>
    <scope>NUCLEOTIDE SEQUENCE [LARGE SCALE GENOMIC DNA]</scope>
    <source>
        <strain evidence="1 2">NLN82</strain>
    </source>
</reference>
<comment type="caution">
    <text evidence="1">The sequence shown here is derived from an EMBL/GenBank/DDBJ whole genome shotgun (WGS) entry which is preliminary data.</text>
</comment>
<evidence type="ECO:0000313" key="1">
    <source>
        <dbReference type="EMBL" id="NEN75479.1"/>
    </source>
</evidence>
<organism evidence="1 2">
    <name type="scientific">Pelistega ratti</name>
    <dbReference type="NCBI Taxonomy" id="2652177"/>
    <lineage>
        <taxon>Bacteria</taxon>
        <taxon>Pseudomonadati</taxon>
        <taxon>Pseudomonadota</taxon>
        <taxon>Betaproteobacteria</taxon>
        <taxon>Burkholderiales</taxon>
        <taxon>Alcaligenaceae</taxon>
        <taxon>Pelistega</taxon>
    </lineage>
</organism>
<gene>
    <name evidence="1" type="ORF">F9B74_03950</name>
</gene>
<sequence>MNIQEKFIDNLYQQVDIDGINRIVSILEDPPGRRPAEELKSLSHYFNSKSEDEKIILKKMIKLAVESTIFDILCILDQVCTFDDDIENIKILAMNKAGEEILVNDDNKQYLHDLFNIARGNSR</sequence>
<protein>
    <submittedName>
        <fullName evidence="1">Uncharacterized protein</fullName>
    </submittedName>
</protein>